<dbReference type="PANTHER" id="PTHR11241:SF0">
    <property type="entry name" value="DEOXYURIDINE 5'-TRIPHOSPHATE NUCLEOTIDOHYDROLASE"/>
    <property type="match status" value="1"/>
</dbReference>
<sequence length="162" mass="17974">MKTTEHLNSKRSKKNTKTKIIEIKIMGDLIPEYKTKYASGCDLYADIQKPIILKPKDFCIVPTGIRIEIPRGYEAQVRPRSGLASKYGIGILNAPGTIDADYRGEIKVILFNLGKKSVKIKKGDRIAQMVFAPVLKAVFKKVKKLNKTERGIGGFGHTGGIE</sequence>
<organism evidence="9">
    <name type="scientific">candidate division WOR-3 bacterium</name>
    <dbReference type="NCBI Taxonomy" id="2052148"/>
    <lineage>
        <taxon>Bacteria</taxon>
        <taxon>Bacteria division WOR-3</taxon>
    </lineage>
</organism>
<dbReference type="SUPFAM" id="SSF51283">
    <property type="entry name" value="dUTPase-like"/>
    <property type="match status" value="1"/>
</dbReference>
<comment type="function">
    <text evidence="7">This enzyme is involved in nucleotide metabolism: it produces dUMP, the immediate precursor of thymidine nucleotides and it decreases the intracellular concentration of dUTP so that uracil cannot be incorporated into DNA.</text>
</comment>
<feature type="binding site" evidence="7">
    <location>
        <begin position="97"/>
        <end position="99"/>
    </location>
    <ligand>
        <name>substrate</name>
    </ligand>
</feature>
<evidence type="ECO:0000256" key="3">
    <source>
        <dbReference type="ARBA" id="ARBA00022801"/>
    </source>
</evidence>
<dbReference type="EC" id="3.6.1.23" evidence="7"/>
<comment type="caution">
    <text evidence="9">The sequence shown here is derived from an EMBL/GenBank/DDBJ whole genome shotgun (WGS) entry which is preliminary data.</text>
</comment>
<gene>
    <name evidence="7" type="primary">dut</name>
    <name evidence="9" type="ORF">ENV70_05180</name>
</gene>
<evidence type="ECO:0000259" key="8">
    <source>
        <dbReference type="Pfam" id="PF00692"/>
    </source>
</evidence>
<evidence type="ECO:0000256" key="6">
    <source>
        <dbReference type="ARBA" id="ARBA00047686"/>
    </source>
</evidence>
<evidence type="ECO:0000313" key="9">
    <source>
        <dbReference type="EMBL" id="HHS62987.1"/>
    </source>
</evidence>
<keyword evidence="3 7" id="KW-0378">Hydrolase</keyword>
<evidence type="ECO:0000256" key="2">
    <source>
        <dbReference type="ARBA" id="ARBA00022723"/>
    </source>
</evidence>
<dbReference type="GO" id="GO:0004170">
    <property type="term" value="F:dUTP diphosphatase activity"/>
    <property type="evidence" value="ECO:0007669"/>
    <property type="project" value="UniProtKB-UniRule"/>
</dbReference>
<comment type="pathway">
    <text evidence="7">Pyrimidine metabolism; dUMP biosynthesis; dUMP from dCTP (dUTP route): step 2/2.</text>
</comment>
<name>A0A7C6EJC6_UNCW3</name>
<evidence type="ECO:0000256" key="4">
    <source>
        <dbReference type="ARBA" id="ARBA00022842"/>
    </source>
</evidence>
<proteinExistence type="inferred from homology"/>
<comment type="cofactor">
    <cofactor evidence="7">
        <name>Mg(2+)</name>
        <dbReference type="ChEBI" id="CHEBI:18420"/>
    </cofactor>
</comment>
<keyword evidence="2 7" id="KW-0479">Metal-binding</keyword>
<dbReference type="InterPro" id="IPR033704">
    <property type="entry name" value="dUTPase_trimeric"/>
</dbReference>
<dbReference type="Pfam" id="PF00692">
    <property type="entry name" value="dUTPase"/>
    <property type="match status" value="1"/>
</dbReference>
<dbReference type="PANTHER" id="PTHR11241">
    <property type="entry name" value="DEOXYURIDINE 5'-TRIPHOSPHATE NUCLEOTIDOHYDROLASE"/>
    <property type="match status" value="1"/>
</dbReference>
<dbReference type="HAMAP" id="MF_00116">
    <property type="entry name" value="dUTPase_bact"/>
    <property type="match status" value="1"/>
</dbReference>
<keyword evidence="5 7" id="KW-0546">Nucleotide metabolism</keyword>
<dbReference type="AlphaFoldDB" id="A0A7C6EJC6"/>
<dbReference type="NCBIfam" id="TIGR00576">
    <property type="entry name" value="dut"/>
    <property type="match status" value="1"/>
</dbReference>
<evidence type="ECO:0000256" key="5">
    <source>
        <dbReference type="ARBA" id="ARBA00023080"/>
    </source>
</evidence>
<protein>
    <recommendedName>
        <fullName evidence="7">Deoxyuridine 5'-triphosphate nucleotidohydrolase</fullName>
        <shortName evidence="7">dUTPase</shortName>
        <ecNumber evidence="7">3.6.1.23</ecNumber>
    </recommendedName>
    <alternativeName>
        <fullName evidence="7">dUTP pyrophosphatase</fullName>
    </alternativeName>
</protein>
<feature type="binding site" evidence="7">
    <location>
        <begin position="80"/>
        <end position="82"/>
    </location>
    <ligand>
        <name>substrate</name>
    </ligand>
</feature>
<keyword evidence="4 7" id="KW-0460">Magnesium</keyword>
<dbReference type="Gene3D" id="2.70.40.10">
    <property type="match status" value="1"/>
</dbReference>
<dbReference type="InterPro" id="IPR008181">
    <property type="entry name" value="dUTPase"/>
</dbReference>
<comment type="similarity">
    <text evidence="1 7">Belongs to the dUTPase family.</text>
</comment>
<dbReference type="InterPro" id="IPR029054">
    <property type="entry name" value="dUTPase-like"/>
</dbReference>
<accession>A0A7C6EJC6</accession>
<dbReference type="EMBL" id="DTHJ01000110">
    <property type="protein sequence ID" value="HHS62987.1"/>
    <property type="molecule type" value="Genomic_DNA"/>
</dbReference>
<dbReference type="GO" id="GO:0046081">
    <property type="term" value="P:dUTP catabolic process"/>
    <property type="evidence" value="ECO:0007669"/>
    <property type="project" value="InterPro"/>
</dbReference>
<dbReference type="InterPro" id="IPR036157">
    <property type="entry name" value="dUTPase-like_sf"/>
</dbReference>
<reference evidence="9" key="1">
    <citation type="journal article" date="2020" name="mSystems">
        <title>Genome- and Community-Level Interaction Insights into Carbon Utilization and Element Cycling Functions of Hydrothermarchaeota in Hydrothermal Sediment.</title>
        <authorList>
            <person name="Zhou Z."/>
            <person name="Liu Y."/>
            <person name="Xu W."/>
            <person name="Pan J."/>
            <person name="Luo Z.H."/>
            <person name="Li M."/>
        </authorList>
    </citation>
    <scope>NUCLEOTIDE SEQUENCE [LARGE SCALE GENOMIC DNA]</scope>
    <source>
        <strain evidence="9">SpSt-783</strain>
    </source>
</reference>
<dbReference type="GO" id="GO:0006226">
    <property type="term" value="P:dUMP biosynthetic process"/>
    <property type="evidence" value="ECO:0007669"/>
    <property type="project" value="UniProtKB-UniRule"/>
</dbReference>
<feature type="domain" description="dUTPase-like" evidence="8">
    <location>
        <begin position="30"/>
        <end position="159"/>
    </location>
</feature>
<comment type="catalytic activity">
    <reaction evidence="6 7">
        <text>dUTP + H2O = dUMP + diphosphate + H(+)</text>
        <dbReference type="Rhea" id="RHEA:10248"/>
        <dbReference type="ChEBI" id="CHEBI:15377"/>
        <dbReference type="ChEBI" id="CHEBI:15378"/>
        <dbReference type="ChEBI" id="CHEBI:33019"/>
        <dbReference type="ChEBI" id="CHEBI:61555"/>
        <dbReference type="ChEBI" id="CHEBI:246422"/>
        <dbReference type="EC" id="3.6.1.23"/>
    </reaction>
</comment>
<evidence type="ECO:0000256" key="7">
    <source>
        <dbReference type="HAMAP-Rule" id="MF_00116"/>
    </source>
</evidence>
<dbReference type="NCBIfam" id="NF001862">
    <property type="entry name" value="PRK00601.1"/>
    <property type="match status" value="1"/>
</dbReference>
<dbReference type="UniPathway" id="UPA00610">
    <property type="reaction ID" value="UER00666"/>
</dbReference>
<dbReference type="GO" id="GO:0000287">
    <property type="term" value="F:magnesium ion binding"/>
    <property type="evidence" value="ECO:0007669"/>
    <property type="project" value="UniProtKB-UniRule"/>
</dbReference>
<evidence type="ECO:0000256" key="1">
    <source>
        <dbReference type="ARBA" id="ARBA00006581"/>
    </source>
</evidence>
<dbReference type="FunFam" id="2.70.40.10:FF:000002">
    <property type="entry name" value="dUTP diphosphatase"/>
    <property type="match status" value="1"/>
</dbReference>
<feature type="binding site" evidence="7">
    <location>
        <position position="93"/>
    </location>
    <ligand>
        <name>substrate</name>
    </ligand>
</feature>
<comment type="caution">
    <text evidence="7">Lacks conserved residue(s) required for the propagation of feature annotation.</text>
</comment>
<dbReference type="CDD" id="cd07557">
    <property type="entry name" value="trimeric_dUTPase"/>
    <property type="match status" value="1"/>
</dbReference>